<dbReference type="AlphaFoldDB" id="A0A841H7X7"/>
<name>A0A841H7X7_9BACT</name>
<evidence type="ECO:0000256" key="1">
    <source>
        <dbReference type="SAM" id="MobiDB-lite"/>
    </source>
</evidence>
<evidence type="ECO:0000313" key="2">
    <source>
        <dbReference type="EMBL" id="MBB6074033.1"/>
    </source>
</evidence>
<dbReference type="EMBL" id="JACHIA010000037">
    <property type="protein sequence ID" value="MBB6074033.1"/>
    <property type="molecule type" value="Genomic_DNA"/>
</dbReference>
<evidence type="ECO:0000313" key="3">
    <source>
        <dbReference type="Proteomes" id="UP000582837"/>
    </source>
</evidence>
<sequence>MSRGFPLFERRIHSLNGARARGPSPIRTGPSAPTTLPQSFLGEGGPVVPARVGAALNSATRTESPPRCYRSDDTPTDCAHGGDACNTRA</sequence>
<accession>A0A841H7X7</accession>
<keyword evidence="3" id="KW-1185">Reference proteome</keyword>
<comment type="caution">
    <text evidence="2">The sequence shown here is derived from an EMBL/GenBank/DDBJ whole genome shotgun (WGS) entry which is preliminary data.</text>
</comment>
<reference evidence="2 3" key="1">
    <citation type="submission" date="2020-08" db="EMBL/GenBank/DDBJ databases">
        <title>Genomic Encyclopedia of Type Strains, Phase IV (KMG-IV): sequencing the most valuable type-strain genomes for metagenomic binning, comparative biology and taxonomic classification.</title>
        <authorList>
            <person name="Goeker M."/>
        </authorList>
    </citation>
    <scope>NUCLEOTIDE SEQUENCE [LARGE SCALE GENOMIC DNA]</scope>
    <source>
        <strain evidence="2 3">DSM 29007</strain>
    </source>
</reference>
<organism evidence="2 3">
    <name type="scientific">Longimicrobium terrae</name>
    <dbReference type="NCBI Taxonomy" id="1639882"/>
    <lineage>
        <taxon>Bacteria</taxon>
        <taxon>Pseudomonadati</taxon>
        <taxon>Gemmatimonadota</taxon>
        <taxon>Longimicrobiia</taxon>
        <taxon>Longimicrobiales</taxon>
        <taxon>Longimicrobiaceae</taxon>
        <taxon>Longimicrobium</taxon>
    </lineage>
</organism>
<protein>
    <submittedName>
        <fullName evidence="2">Uncharacterized protein</fullName>
    </submittedName>
</protein>
<proteinExistence type="predicted"/>
<dbReference type="Proteomes" id="UP000582837">
    <property type="component" value="Unassembled WGS sequence"/>
</dbReference>
<gene>
    <name evidence="2" type="ORF">HNQ61_005714</name>
</gene>
<feature type="region of interest" description="Disordered" evidence="1">
    <location>
        <begin position="57"/>
        <end position="89"/>
    </location>
</feature>